<feature type="non-terminal residue" evidence="1">
    <location>
        <position position="111"/>
    </location>
</feature>
<dbReference type="AlphaFoldDB" id="A0A6H5HHV0"/>
<keyword evidence="2" id="KW-1185">Reference proteome</keyword>
<organism evidence="1 2">
    <name type="scientific">Nesidiocoris tenuis</name>
    <dbReference type="NCBI Taxonomy" id="355587"/>
    <lineage>
        <taxon>Eukaryota</taxon>
        <taxon>Metazoa</taxon>
        <taxon>Ecdysozoa</taxon>
        <taxon>Arthropoda</taxon>
        <taxon>Hexapoda</taxon>
        <taxon>Insecta</taxon>
        <taxon>Pterygota</taxon>
        <taxon>Neoptera</taxon>
        <taxon>Paraneoptera</taxon>
        <taxon>Hemiptera</taxon>
        <taxon>Heteroptera</taxon>
        <taxon>Panheteroptera</taxon>
        <taxon>Cimicomorpha</taxon>
        <taxon>Miridae</taxon>
        <taxon>Dicyphina</taxon>
        <taxon>Nesidiocoris</taxon>
    </lineage>
</organism>
<evidence type="ECO:0000313" key="1">
    <source>
        <dbReference type="EMBL" id="CAB0015845.1"/>
    </source>
</evidence>
<dbReference type="EMBL" id="CADCXU010029626">
    <property type="protein sequence ID" value="CAB0015845.1"/>
    <property type="molecule type" value="Genomic_DNA"/>
</dbReference>
<accession>A0A6H5HHV0</accession>
<evidence type="ECO:0000313" key="2">
    <source>
        <dbReference type="Proteomes" id="UP000479000"/>
    </source>
</evidence>
<name>A0A6H5HHV0_9HEMI</name>
<gene>
    <name evidence="1" type="ORF">NTEN_LOCUS20185</name>
</gene>
<dbReference type="Proteomes" id="UP000479000">
    <property type="component" value="Unassembled WGS sequence"/>
</dbReference>
<reference evidence="1 2" key="1">
    <citation type="submission" date="2020-02" db="EMBL/GenBank/DDBJ databases">
        <authorList>
            <person name="Ferguson B K."/>
        </authorList>
    </citation>
    <scope>NUCLEOTIDE SEQUENCE [LARGE SCALE GENOMIC DNA]</scope>
</reference>
<proteinExistence type="predicted"/>
<sequence>MVSIFDSNETRKHVRVKLIVVPSDGFCLKTEVAPGVPRRLRGTSSEIRKGASRQFFRRIIEKPEVFLLGTFEFFKNSQNSKQKLSKQKIRISQRIISEGPVGKRSIIHTPA</sequence>
<protein>
    <submittedName>
        <fullName evidence="1">Uncharacterized protein</fullName>
    </submittedName>
</protein>